<dbReference type="GO" id="GO:0005886">
    <property type="term" value="C:plasma membrane"/>
    <property type="evidence" value="ECO:0007669"/>
    <property type="project" value="TreeGrafter"/>
</dbReference>
<evidence type="ECO:0000256" key="1">
    <source>
        <dbReference type="ARBA" id="ARBA00004141"/>
    </source>
</evidence>
<dbReference type="InterPro" id="IPR004342">
    <property type="entry name" value="EXS_C"/>
</dbReference>
<evidence type="ECO:0000256" key="7">
    <source>
        <dbReference type="SAM" id="Phobius"/>
    </source>
</evidence>
<keyword evidence="5 7" id="KW-0472">Membrane</keyword>
<feature type="transmembrane region" description="Helical" evidence="7">
    <location>
        <begin position="538"/>
        <end position="559"/>
    </location>
</feature>
<protein>
    <submittedName>
        <fullName evidence="10">Exs</fullName>
    </submittedName>
</protein>
<dbReference type="InterPro" id="IPR004331">
    <property type="entry name" value="SPX_dom"/>
</dbReference>
<feature type="domain" description="SPX" evidence="9">
    <location>
        <begin position="1"/>
        <end position="441"/>
    </location>
</feature>
<feature type="transmembrane region" description="Helical" evidence="7">
    <location>
        <begin position="497"/>
        <end position="518"/>
    </location>
</feature>
<comment type="subcellular location">
    <subcellularLocation>
        <location evidence="1">Membrane</location>
        <topology evidence="1">Multi-pass membrane protein</topology>
    </subcellularLocation>
</comment>
<proteinExistence type="inferred from homology"/>
<dbReference type="STRING" id="1081105.A0A167BG12"/>
<keyword evidence="3 7" id="KW-0812">Transmembrane</keyword>
<evidence type="ECO:0000256" key="5">
    <source>
        <dbReference type="ARBA" id="ARBA00023136"/>
    </source>
</evidence>
<evidence type="ECO:0000256" key="2">
    <source>
        <dbReference type="ARBA" id="ARBA00009665"/>
    </source>
</evidence>
<feature type="region of interest" description="Disordered" evidence="6">
    <location>
        <begin position="950"/>
        <end position="1001"/>
    </location>
</feature>
<comment type="similarity">
    <text evidence="2">Belongs to the SYG1 (TC 2.A.94) family.</text>
</comment>
<comment type="caution">
    <text evidence="10">The sequence shown here is derived from an EMBL/GenBank/DDBJ whole genome shotgun (WGS) entry which is preliminary data.</text>
</comment>
<feature type="compositionally biased region" description="Basic and acidic residues" evidence="6">
    <location>
        <begin position="1"/>
        <end position="12"/>
    </location>
</feature>
<keyword evidence="4 7" id="KW-1133">Transmembrane helix</keyword>
<dbReference type="Pfam" id="PF03105">
    <property type="entry name" value="SPX"/>
    <property type="match status" value="1"/>
</dbReference>
<feature type="compositionally biased region" description="Acidic residues" evidence="6">
    <location>
        <begin position="969"/>
        <end position="986"/>
    </location>
</feature>
<dbReference type="PROSITE" id="PS51382">
    <property type="entry name" value="SPX"/>
    <property type="match status" value="1"/>
</dbReference>
<feature type="region of interest" description="Disordered" evidence="6">
    <location>
        <begin position="167"/>
        <end position="213"/>
    </location>
</feature>
<name>A0A167BG12_METRR</name>
<accession>A0A167BG12</accession>
<dbReference type="EMBL" id="AZHC01000020">
    <property type="protein sequence ID" value="OAA40006.1"/>
    <property type="molecule type" value="Genomic_DNA"/>
</dbReference>
<evidence type="ECO:0000259" key="8">
    <source>
        <dbReference type="PROSITE" id="PS51380"/>
    </source>
</evidence>
<feature type="transmembrane region" description="Helical" evidence="7">
    <location>
        <begin position="580"/>
        <end position="600"/>
    </location>
</feature>
<evidence type="ECO:0000313" key="11">
    <source>
        <dbReference type="Proteomes" id="UP000243498"/>
    </source>
</evidence>
<evidence type="ECO:0000256" key="3">
    <source>
        <dbReference type="ARBA" id="ARBA00022692"/>
    </source>
</evidence>
<feature type="transmembrane region" description="Helical" evidence="7">
    <location>
        <begin position="767"/>
        <end position="793"/>
    </location>
</feature>
<dbReference type="OMA" id="GDMYCSL"/>
<feature type="compositionally biased region" description="Polar residues" evidence="6">
    <location>
        <begin position="103"/>
        <end position="112"/>
    </location>
</feature>
<feature type="transmembrane region" description="Helical" evidence="7">
    <location>
        <begin position="612"/>
        <end position="633"/>
    </location>
</feature>
<sequence>MKFAKQLERDAVPDAVSVSPSSRRCAQRNQDIRADPFTLIFPEWRIKYLDYKAGKKYVKAVSRAVIRSPKVFSNRTSSFFRPVNYDRPSILSASTPGPAPRTPNRSNGSTGPRPTLISFAAHANEDEALTGDGNKLHYGSFVPTPPPQSPLAENEDKVRRDFALPAPAMKAPDSPMLSRPAKTMENHHTAPMRRRASTAEPVTMGDDTSIQSPMARRQSISGGAMSESPSQLRRILSHAHGTLKRDTTGTDIGYHEFDLVREREREFYAFLDAELEKVESFYKLKEDQAGQRLTLLREQLHEMRNRRIHEMAANHDVGASHNPYTDTETSKDNLNGWVQPIKAKIFPPGPNSKALRNMPNTPILPPSASAGDATRDYARRRQNEDVSYRTAKRKLKLALQEFYRGLELLKSYALLNRTAFRKLNKKFDKAVNARPTLRYMNEKVQTAWFVNSDTLDGHIRAVEDLYARYFERGNHKLAVGKLRSLSKQSKSESGSSFLNGFLIGTGLVFAVEGLINGANLLFDPDPVLRLHTSYLLQLYAGFFLMLLMFSLFCINCSIWSRNRINYTFIFEFDQRSVLDWRRLAQFPSFFLLLLGVFMWMNFSRYGPDWLYVYYPVFLISIAAAVIFFPGPILSHKSRSWFIYAHWRLLLAGFYPVEFRDFFLGDMYCSLAYSMAVRTSPPPQNIEIFFCLYANKWDNPSQCNSSHSRLLGFLMTLPPIWRLFQCVRRYKDTCHVFPHLVNGGKYIMSIVSTVVLSLYRINGTRHNLALYITFAVVNGVYVSIWDLFMDFSLLQADARHFALRDVLTFKRRWPYYFIMVVDPVLRFAWIFYAIFTHDAQHSTVVAFFVSFVEVLRRGMWALFRVENEHCANVAQYKASRDVPLPYRIEPLMNRASEEASPVLMTADQRRQEPTQSTGSSTAIASTLGALRRRGDTINAKSFSKMLAEAHKQDFVKRRRPGEVVAGEAAEQSDDDDDDDDDEQEVDERAEATSLLEDDEARV</sequence>
<feature type="domain" description="EXS" evidence="8">
    <location>
        <begin position="701"/>
        <end position="895"/>
    </location>
</feature>
<evidence type="ECO:0000259" key="9">
    <source>
        <dbReference type="PROSITE" id="PS51382"/>
    </source>
</evidence>
<dbReference type="PANTHER" id="PTHR10783:SF103">
    <property type="entry name" value="SOLUTE CARRIER FAMILY 53 MEMBER 1"/>
    <property type="match status" value="1"/>
</dbReference>
<feature type="transmembrane region" description="Helical" evidence="7">
    <location>
        <begin position="814"/>
        <end position="834"/>
    </location>
</feature>
<evidence type="ECO:0000256" key="6">
    <source>
        <dbReference type="SAM" id="MobiDB-lite"/>
    </source>
</evidence>
<dbReference type="Proteomes" id="UP000243498">
    <property type="component" value="Unassembled WGS sequence"/>
</dbReference>
<dbReference type="GO" id="GO:0006817">
    <property type="term" value="P:phosphate ion transport"/>
    <property type="evidence" value="ECO:0007669"/>
    <property type="project" value="TreeGrafter"/>
</dbReference>
<dbReference type="PROSITE" id="PS51380">
    <property type="entry name" value="EXS"/>
    <property type="match status" value="1"/>
</dbReference>
<dbReference type="Pfam" id="PF03124">
    <property type="entry name" value="EXS"/>
    <property type="match status" value="1"/>
</dbReference>
<feature type="region of interest" description="Disordered" evidence="6">
    <location>
        <begin position="1"/>
        <end position="29"/>
    </location>
</feature>
<dbReference type="GO" id="GO:0016036">
    <property type="term" value="P:cellular response to phosphate starvation"/>
    <property type="evidence" value="ECO:0007669"/>
    <property type="project" value="TreeGrafter"/>
</dbReference>
<evidence type="ECO:0000256" key="4">
    <source>
        <dbReference type="ARBA" id="ARBA00022989"/>
    </source>
</evidence>
<evidence type="ECO:0000313" key="10">
    <source>
        <dbReference type="EMBL" id="OAA40006.1"/>
    </source>
</evidence>
<dbReference type="GO" id="GO:0000822">
    <property type="term" value="F:inositol hexakisphosphate binding"/>
    <property type="evidence" value="ECO:0007669"/>
    <property type="project" value="TreeGrafter"/>
</dbReference>
<dbReference type="CDD" id="cd14475">
    <property type="entry name" value="SPX_SYG1_like"/>
    <property type="match status" value="1"/>
</dbReference>
<dbReference type="GO" id="GO:0005794">
    <property type="term" value="C:Golgi apparatus"/>
    <property type="evidence" value="ECO:0007669"/>
    <property type="project" value="TreeGrafter"/>
</dbReference>
<keyword evidence="11" id="KW-1185">Reference proteome</keyword>
<dbReference type="AlphaFoldDB" id="A0A167BG12"/>
<dbReference type="OrthoDB" id="9970435at2759"/>
<reference evidence="10 11" key="1">
    <citation type="journal article" date="2016" name="Genome Biol. Evol.">
        <title>Divergent and convergent evolution of fungal pathogenicity.</title>
        <authorList>
            <person name="Shang Y."/>
            <person name="Xiao G."/>
            <person name="Zheng P."/>
            <person name="Cen K."/>
            <person name="Zhan S."/>
            <person name="Wang C."/>
        </authorList>
    </citation>
    <scope>NUCLEOTIDE SEQUENCE [LARGE SCALE GENOMIC DNA]</scope>
    <source>
        <strain evidence="10 11">RCEF 4871</strain>
    </source>
</reference>
<organism evidence="10 11">
    <name type="scientific">Metarhizium rileyi (strain RCEF 4871)</name>
    <name type="common">Nomuraea rileyi</name>
    <dbReference type="NCBI Taxonomy" id="1649241"/>
    <lineage>
        <taxon>Eukaryota</taxon>
        <taxon>Fungi</taxon>
        <taxon>Dikarya</taxon>
        <taxon>Ascomycota</taxon>
        <taxon>Pezizomycotina</taxon>
        <taxon>Sordariomycetes</taxon>
        <taxon>Hypocreomycetidae</taxon>
        <taxon>Hypocreales</taxon>
        <taxon>Clavicipitaceae</taxon>
        <taxon>Metarhizium</taxon>
    </lineage>
</organism>
<feature type="compositionally biased region" description="Low complexity" evidence="6">
    <location>
        <begin position="13"/>
        <end position="24"/>
    </location>
</feature>
<dbReference type="PANTHER" id="PTHR10783">
    <property type="entry name" value="XENOTROPIC AND POLYTROPIC RETROVIRUS RECEPTOR 1-RELATED"/>
    <property type="match status" value="1"/>
</dbReference>
<feature type="compositionally biased region" description="Polar residues" evidence="6">
    <location>
        <begin position="912"/>
        <end position="923"/>
    </location>
</feature>
<gene>
    <name evidence="10" type="ORF">NOR_06000</name>
</gene>
<feature type="region of interest" description="Disordered" evidence="6">
    <location>
        <begin position="905"/>
        <end position="924"/>
    </location>
</feature>
<feature type="region of interest" description="Disordered" evidence="6">
    <location>
        <begin position="90"/>
        <end position="114"/>
    </location>
</feature>